<proteinExistence type="predicted"/>
<sequence>MIPLRFVSEALGADLKWDVNTFTATITSGRGTVTPEPNTKANSYRRNYYCK</sequence>
<dbReference type="InterPro" id="IPR012854">
    <property type="entry name" value="Cu_amine_oxidase-like_N"/>
</dbReference>
<dbReference type="InterPro" id="IPR036582">
    <property type="entry name" value="Mao_N_sf"/>
</dbReference>
<evidence type="ECO:0000313" key="3">
    <source>
        <dbReference type="Proteomes" id="UP000267798"/>
    </source>
</evidence>
<dbReference type="EMBL" id="QXQB01000008">
    <property type="protein sequence ID" value="RJX36865.1"/>
    <property type="molecule type" value="Genomic_DNA"/>
</dbReference>
<dbReference type="OrthoDB" id="2665331at2"/>
<dbReference type="Gene3D" id="3.30.457.10">
    <property type="entry name" value="Copper amine oxidase-like, N-terminal domain"/>
    <property type="match status" value="1"/>
</dbReference>
<protein>
    <recommendedName>
        <fullName evidence="1">Copper amine oxidase-like N-terminal domain-containing protein</fullName>
    </recommendedName>
</protein>
<gene>
    <name evidence="2" type="ORF">D3P09_25475</name>
</gene>
<dbReference type="Proteomes" id="UP000267798">
    <property type="component" value="Unassembled WGS sequence"/>
</dbReference>
<comment type="caution">
    <text evidence="2">The sequence shown here is derived from an EMBL/GenBank/DDBJ whole genome shotgun (WGS) entry which is preliminary data.</text>
</comment>
<dbReference type="Pfam" id="PF07833">
    <property type="entry name" value="Cu_amine_oxidN1"/>
    <property type="match status" value="1"/>
</dbReference>
<evidence type="ECO:0000313" key="2">
    <source>
        <dbReference type="EMBL" id="RJX36865.1"/>
    </source>
</evidence>
<evidence type="ECO:0000259" key="1">
    <source>
        <dbReference type="Pfam" id="PF07833"/>
    </source>
</evidence>
<reference evidence="2 3" key="1">
    <citation type="submission" date="2018-09" db="EMBL/GenBank/DDBJ databases">
        <title>Paenibacillus aracenensis nov. sp. isolated from a cave in southern Spain.</title>
        <authorList>
            <person name="Jurado V."/>
            <person name="Gutierrez-Patricio S."/>
            <person name="Gonzalez-Pimentel J.L."/>
            <person name="Miller A.Z."/>
            <person name="Laiz L."/>
            <person name="Saiz-Jimenez C."/>
        </authorList>
    </citation>
    <scope>NUCLEOTIDE SEQUENCE [LARGE SCALE GENOMIC DNA]</scope>
    <source>
        <strain evidence="2 3">JCM 19203</strain>
    </source>
</reference>
<name>A0A3A6PA78_9BACL</name>
<feature type="domain" description="Copper amine oxidase-like N-terminal" evidence="1">
    <location>
        <begin position="1"/>
        <end position="38"/>
    </location>
</feature>
<dbReference type="AlphaFoldDB" id="A0A3A6PA78"/>
<keyword evidence="3" id="KW-1185">Reference proteome</keyword>
<organism evidence="2 3">
    <name type="scientific">Paenibacillus pinisoli</name>
    <dbReference type="NCBI Taxonomy" id="1276110"/>
    <lineage>
        <taxon>Bacteria</taxon>
        <taxon>Bacillati</taxon>
        <taxon>Bacillota</taxon>
        <taxon>Bacilli</taxon>
        <taxon>Bacillales</taxon>
        <taxon>Paenibacillaceae</taxon>
        <taxon>Paenibacillus</taxon>
    </lineage>
</organism>
<dbReference type="SUPFAM" id="SSF55383">
    <property type="entry name" value="Copper amine oxidase, domain N"/>
    <property type="match status" value="1"/>
</dbReference>
<dbReference type="RefSeq" id="WP_120114260.1">
    <property type="nucleotide sequence ID" value="NZ_QXQB01000008.1"/>
</dbReference>
<accession>A0A3A6PA78</accession>